<dbReference type="GO" id="GO:0009424">
    <property type="term" value="C:bacterial-type flagellum hook"/>
    <property type="evidence" value="ECO:0007669"/>
    <property type="project" value="InterPro"/>
</dbReference>
<comment type="similarity">
    <text evidence="3">Belongs to the bacterial flagellin family.</text>
</comment>
<reference evidence="10" key="1">
    <citation type="submission" date="2016-04" db="EMBL/GenBank/DDBJ databases">
        <authorList>
            <person name="Osei Sekyere J."/>
            <person name="Sivertsen A."/>
            <person name="Pedersen A.T."/>
            <person name="Sundsfjord A."/>
        </authorList>
    </citation>
    <scope>NUCLEOTIDE SEQUENCE [LARGE SCALE GENOMIC DNA]</scope>
    <source>
        <strain evidence="10">945174350</strain>
    </source>
</reference>
<reference evidence="9" key="6">
    <citation type="submission" date="2018-06" db="EMBL/GenBank/DDBJ databases">
        <authorList>
            <person name="Martins R.C."/>
            <person name="Perdigao-Neto L.V."/>
            <person name="Costa S.F."/>
            <person name="Levin A.S.S."/>
        </authorList>
    </citation>
    <scope>NUCLEOTIDE SEQUENCE</scope>
    <source>
        <strain evidence="9">1283</strain>
    </source>
</reference>
<dbReference type="SUPFAM" id="SSF64518">
    <property type="entry name" value="Phase 1 flagellin"/>
    <property type="match status" value="1"/>
</dbReference>
<evidence type="ECO:0000313" key="8">
    <source>
        <dbReference type="EMBL" id="OCO91278.1"/>
    </source>
</evidence>
<dbReference type="EMBL" id="CP029449">
    <property type="protein sequence ID" value="AWL70794.1"/>
    <property type="molecule type" value="Genomic_DNA"/>
</dbReference>
<keyword evidence="8" id="KW-0966">Cell projection</keyword>
<evidence type="ECO:0000256" key="4">
    <source>
        <dbReference type="ARBA" id="ARBA00022525"/>
    </source>
</evidence>
<dbReference type="Proteomes" id="UP000245399">
    <property type="component" value="Chromosome"/>
</dbReference>
<organism evidence="8 10">
    <name type="scientific">Serratia marcescens</name>
    <dbReference type="NCBI Taxonomy" id="615"/>
    <lineage>
        <taxon>Bacteria</taxon>
        <taxon>Pseudomonadati</taxon>
        <taxon>Pseudomonadota</taxon>
        <taxon>Gammaproteobacteria</taxon>
        <taxon>Enterobacterales</taxon>
        <taxon>Yersiniaceae</taxon>
        <taxon>Serratia</taxon>
    </lineage>
</organism>
<keyword evidence="8" id="KW-0969">Cilium</keyword>
<reference evidence="9 12" key="4">
    <citation type="submission" date="2018-06" db="EMBL/GenBank/DDBJ databases">
        <title>Serratia marcescens genome sequencing and assembly.</title>
        <authorList>
            <person name="Martins R.C.R."/>
            <person name="Perdigao-Neto L.V."/>
            <person name="Costa S.F."/>
            <person name="Levin A.S.S."/>
        </authorList>
    </citation>
    <scope>NUCLEOTIDE SEQUENCE [LARGE SCALE GENOMIC DNA]</scope>
    <source>
        <strain evidence="9 12">1283</strain>
    </source>
</reference>
<dbReference type="InterPro" id="IPR013384">
    <property type="entry name" value="Flagell_FlgL"/>
</dbReference>
<dbReference type="Pfam" id="PF00669">
    <property type="entry name" value="Flagellin_N"/>
    <property type="match status" value="1"/>
</dbReference>
<keyword evidence="5" id="KW-0975">Bacterial flagellum</keyword>
<dbReference type="Proteomes" id="UP000247823">
    <property type="component" value="Unassembled WGS sequence"/>
</dbReference>
<reference evidence="8" key="2">
    <citation type="journal article" date="2017" name="PLoS ONE">
        <title>Genomic and phenotypic characterisation of fluoroquinolone resistance mechanisms in Enterobacteriaceae in Durban, South Africa.</title>
        <authorList>
            <person name="Osei Sekyere J."/>
            <person name="Amoako D.G."/>
        </authorList>
    </citation>
    <scope>NUCLEOTIDE SEQUENCE</scope>
    <source>
        <strain evidence="8">945174350</strain>
    </source>
</reference>
<dbReference type="InterPro" id="IPR001029">
    <property type="entry name" value="Flagellin_N"/>
</dbReference>
<dbReference type="EMBL" id="LJEX02000001">
    <property type="protein sequence ID" value="OCO91278.1"/>
    <property type="molecule type" value="Genomic_DNA"/>
</dbReference>
<reference evidence="12" key="5">
    <citation type="submission" date="2018-06" db="EMBL/GenBank/DDBJ databases">
        <title>Serratia marcescens genome sequencing and assembly.</title>
        <authorList>
            <person name="Martins R.C."/>
            <person name="Perdigao-Neto L.V."/>
            <person name="Costa S.F."/>
            <person name="Levin A.S.S."/>
        </authorList>
    </citation>
    <scope>NUCLEOTIDE SEQUENCE [LARGE SCALE GENOMIC DNA]</scope>
    <source>
        <strain evidence="12">1283</strain>
    </source>
</reference>
<proteinExistence type="inferred from homology"/>
<keyword evidence="8" id="KW-0282">Flagellum</keyword>
<dbReference type="GO" id="GO:0005198">
    <property type="term" value="F:structural molecule activity"/>
    <property type="evidence" value="ECO:0007669"/>
    <property type="project" value="InterPro"/>
</dbReference>
<evidence type="ECO:0000313" key="9">
    <source>
        <dbReference type="EMBL" id="PYA54938.1"/>
    </source>
</evidence>
<evidence type="ECO:0000256" key="2">
    <source>
        <dbReference type="ARBA" id="ARBA00004613"/>
    </source>
</evidence>
<dbReference type="NCBIfam" id="TIGR02550">
    <property type="entry name" value="flagell_flgL"/>
    <property type="match status" value="1"/>
</dbReference>
<protein>
    <submittedName>
        <fullName evidence="8">Flagellar hook-filament junction protein FlgL</fullName>
    </submittedName>
</protein>
<comment type="subcellular location">
    <subcellularLocation>
        <location evidence="1">Bacterial flagellum</location>
    </subcellularLocation>
    <subcellularLocation>
        <location evidence="2">Secreted</location>
    </subcellularLocation>
</comment>
<name>A0A0G3SUA0_SERMA</name>
<sequence length="319" mass="34401">MRMSTGMMYQQNMNGITGNQSLFMKAAEQLSSGKRVINPSDDPLAASRAVMLSQSQAENSQYTLARTFARQSVSMEETVLAGATSTIADMKALIVNAGGTESDNDRQSLATQLQGLKDQLLNQANSTDGNGRYMFGGYVNDKAPFVDNGGTVSYQGGDKTVQQKVDANRTMTIGHTGNAVFMSLTSNPKPEPDGSAPVSNVFESIDIALNALKTPLQGADEATKQQVNDALAKANRGLDNSYNNVLSVRAELGSQLQEMDQLDSIGKERDMTNQVQMSALTDADLAESISSYFMQQAALQASYKTFSDMQGMSLFQMNR</sequence>
<dbReference type="RefSeq" id="WP_038876856.1">
    <property type="nucleotide sequence ID" value="NZ_CABMHU010000130.1"/>
</dbReference>
<feature type="domain" description="Flagellin N-terminal" evidence="6">
    <location>
        <begin position="4"/>
        <end position="138"/>
    </location>
</feature>
<evidence type="ECO:0000256" key="1">
    <source>
        <dbReference type="ARBA" id="ARBA00004365"/>
    </source>
</evidence>
<keyword evidence="4" id="KW-0964">Secreted</keyword>
<evidence type="ECO:0000313" key="12">
    <source>
        <dbReference type="Proteomes" id="UP000247823"/>
    </source>
</evidence>
<accession>A0A0G3SUA0</accession>
<evidence type="ECO:0000313" key="10">
    <source>
        <dbReference type="Proteomes" id="UP000050489"/>
    </source>
</evidence>
<reference evidence="7 11" key="3">
    <citation type="submission" date="2018-05" db="EMBL/GenBank/DDBJ databases">
        <title>Klebsiella quasipneumonaiae provides a window into carbapenemase gene transfer, plasmid rearrangements and nosocomial acquisition from the hospital environment.</title>
        <authorList>
            <person name="Mathers A.J."/>
            <person name="Vegesana K."/>
            <person name="Stoesser N."/>
            <person name="Crook D."/>
            <person name="Vaughan A."/>
            <person name="Barry K."/>
            <person name="Parikh H."/>
            <person name="Sebra R."/>
            <person name="Kotay S."/>
            <person name="Walker A.S."/>
            <person name="Sheppard A.E."/>
        </authorList>
    </citation>
    <scope>NUCLEOTIDE SEQUENCE [LARGE SCALE GENOMIC DNA]</scope>
    <source>
        <strain evidence="7 11">CAV1761</strain>
    </source>
</reference>
<evidence type="ECO:0000259" key="6">
    <source>
        <dbReference type="Pfam" id="PF00669"/>
    </source>
</evidence>
<dbReference type="PANTHER" id="PTHR42792">
    <property type="entry name" value="FLAGELLIN"/>
    <property type="match status" value="1"/>
</dbReference>
<gene>
    <name evidence="8" type="primary">flgL</name>
    <name evidence="8" type="ORF">AN695_0200325</name>
    <name evidence="7" type="ORF">DKC05_25630</name>
    <name evidence="9" type="ORF">DMW51_27215</name>
</gene>
<evidence type="ECO:0000313" key="11">
    <source>
        <dbReference type="Proteomes" id="UP000245399"/>
    </source>
</evidence>
<dbReference type="Proteomes" id="UP000050489">
    <property type="component" value="Unassembled WGS sequence"/>
</dbReference>
<dbReference type="EMBL" id="QJQB01000607">
    <property type="protein sequence ID" value="PYA54938.1"/>
    <property type="molecule type" value="Genomic_DNA"/>
</dbReference>
<evidence type="ECO:0000256" key="3">
    <source>
        <dbReference type="ARBA" id="ARBA00005709"/>
    </source>
</evidence>
<dbReference type="GO" id="GO:0071973">
    <property type="term" value="P:bacterial-type flagellum-dependent cell motility"/>
    <property type="evidence" value="ECO:0007669"/>
    <property type="project" value="InterPro"/>
</dbReference>
<dbReference type="InterPro" id="IPR001492">
    <property type="entry name" value="Flagellin"/>
</dbReference>
<dbReference type="AlphaFoldDB" id="A0A0G3SUA0"/>
<evidence type="ECO:0000313" key="7">
    <source>
        <dbReference type="EMBL" id="AWL70794.1"/>
    </source>
</evidence>
<dbReference type="GO" id="GO:0005576">
    <property type="term" value="C:extracellular region"/>
    <property type="evidence" value="ECO:0007669"/>
    <property type="project" value="UniProtKB-SubCell"/>
</dbReference>
<dbReference type="PANTHER" id="PTHR42792:SF1">
    <property type="entry name" value="FLAGELLAR HOOK-ASSOCIATED PROTEIN 3"/>
    <property type="match status" value="1"/>
</dbReference>
<evidence type="ECO:0000256" key="5">
    <source>
        <dbReference type="ARBA" id="ARBA00023143"/>
    </source>
</evidence>
<dbReference type="Gene3D" id="1.20.1330.10">
    <property type="entry name" value="f41 fragment of flagellin, N-terminal domain"/>
    <property type="match status" value="1"/>
</dbReference>
<keyword evidence="12" id="KW-1185">Reference proteome</keyword>